<dbReference type="VEuPathDB" id="TriTrypDB:BCY84_04699"/>
<proteinExistence type="predicted"/>
<dbReference type="VEuPathDB" id="TriTrypDB:TCDM_08869"/>
<dbReference type="Pfam" id="PF20445">
    <property type="entry name" value="RHS_N"/>
    <property type="match status" value="1"/>
</dbReference>
<dbReference type="VEuPathDB" id="TriTrypDB:TcBrA4_0135830"/>
<dbReference type="VEuPathDB" id="TriTrypDB:ECC02_008929"/>
<evidence type="ECO:0000313" key="6">
    <source>
        <dbReference type="Proteomes" id="UP000246121"/>
    </source>
</evidence>
<gene>
    <name evidence="5" type="ORF">C4B63_60g182</name>
</gene>
<feature type="chain" id="PRO_5016085654" evidence="2">
    <location>
        <begin position="22"/>
        <end position="501"/>
    </location>
</feature>
<feature type="coiled-coil region" evidence="1">
    <location>
        <begin position="216"/>
        <end position="259"/>
    </location>
</feature>
<keyword evidence="1" id="KW-0175">Coiled coil</keyword>
<evidence type="ECO:0000256" key="2">
    <source>
        <dbReference type="SAM" id="SignalP"/>
    </source>
</evidence>
<dbReference type="VEuPathDB" id="TriTrypDB:TcG_08230"/>
<dbReference type="InterPro" id="IPR056000">
    <property type="entry name" value="DUF7578"/>
</dbReference>
<feature type="domain" description="Retrotransposon hot spot protein N-terminal" evidence="3">
    <location>
        <begin position="404"/>
        <end position="481"/>
    </location>
</feature>
<sequence length="501" mass="57426">MMWRCCGRLHVVLLRRRWALTVSPTGVALRLHGAPTALPCECHAQRHWDCGTKQPRLCFGASGSCWQQLGGASGMLHRTGVVMAPRRGSSGGSDAAARHVVGSKVWPQWTMSSTVEDVLLEGSTSRTDISDMKLNDFLRSNLGGRGVVDTNENVTMQEFVQDPEMFLKNEILLRTIKALPWYQELEAINKLHPEGVLSLEQWRDYEGKDTITPFPRGKLKAVLSQIQRESREAEERLIREAEERLIREAEERRRRAQEMKFTISANIEDVLFRGEFRYREMELNDFLLLRFGGKGVVATNRSVLLEEFFKDSARYIHDAGVLNEIKTTHCYWRMEWTVKDEMNMEEDVKKLHYNHVISLLGWSLATPEVKEIVHWITKQSLDAALEEMRISMRMSAAMKLEGVYESVYNARWHHVVEVPGGEGTGLEVNEGKPEQQWTYKKVGETFERHDAVQQSGEATPVLMVLTSDKGWPYSWYMNRISRRTFLLTARWSECGGSSGMI</sequence>
<dbReference type="VEuPathDB" id="TriTrypDB:TcYC6_0145980"/>
<evidence type="ECO:0000313" key="5">
    <source>
        <dbReference type="EMBL" id="PWU89354.1"/>
    </source>
</evidence>
<dbReference type="InterPro" id="IPR046835">
    <property type="entry name" value="RHS_N"/>
</dbReference>
<name>A0A2V2UZ93_TRYCR</name>
<dbReference type="Proteomes" id="UP000246121">
    <property type="component" value="Unassembled WGS sequence"/>
</dbReference>
<accession>A0A2V2UZ93</accession>
<evidence type="ECO:0000259" key="3">
    <source>
        <dbReference type="Pfam" id="PF20445"/>
    </source>
</evidence>
<dbReference type="NCBIfam" id="TIGR01631">
    <property type="entry name" value="Trypano_RHS"/>
    <property type="match status" value="1"/>
</dbReference>
<dbReference type="AlphaFoldDB" id="A0A2V2UZ93"/>
<keyword evidence="2" id="KW-0732">Signal</keyword>
<dbReference type="VEuPathDB" id="TriTrypDB:TCSYLVIO_002398"/>
<evidence type="ECO:0000259" key="4">
    <source>
        <dbReference type="Pfam" id="PF24466"/>
    </source>
</evidence>
<dbReference type="InterPro" id="IPR006518">
    <property type="entry name" value="Trypano_RHS"/>
</dbReference>
<protein>
    <submittedName>
        <fullName evidence="5">Putative retrotransposon hot spot (RHS) protein</fullName>
    </submittedName>
</protein>
<feature type="domain" description="DUF7578" evidence="4">
    <location>
        <begin position="129"/>
        <end position="191"/>
    </location>
</feature>
<dbReference type="VEuPathDB" id="TriTrypDB:Tc_MARK_6389"/>
<dbReference type="VEuPathDB" id="TriTrypDB:C4B63_60g182"/>
<dbReference type="VEuPathDB" id="TriTrypDB:C3747_3g798"/>
<feature type="signal peptide" evidence="2">
    <location>
        <begin position="1"/>
        <end position="21"/>
    </location>
</feature>
<dbReference type="EMBL" id="PRFA01000060">
    <property type="protein sequence ID" value="PWU89354.1"/>
    <property type="molecule type" value="Genomic_DNA"/>
</dbReference>
<reference evidence="5 6" key="1">
    <citation type="journal article" date="2018" name="Microb. Genom.">
        <title>Expanding an expanded genome: long-read sequencing of Trypanosoma cruzi.</title>
        <authorList>
            <person name="Berna L."/>
            <person name="Rodriguez M."/>
            <person name="Chiribao M.L."/>
            <person name="Parodi-Talice A."/>
            <person name="Pita S."/>
            <person name="Rijo G."/>
            <person name="Alvarez-Valin F."/>
            <person name="Robello C."/>
        </authorList>
    </citation>
    <scope>NUCLEOTIDE SEQUENCE [LARGE SCALE GENOMIC DNA]</scope>
    <source>
        <strain evidence="5 6">Dm28c</strain>
    </source>
</reference>
<comment type="caution">
    <text evidence="5">The sequence shown here is derived from an EMBL/GenBank/DDBJ whole genome shotgun (WGS) entry which is preliminary data.</text>
</comment>
<dbReference type="VEuPathDB" id="TriTrypDB:TcCL_Unassigned03918"/>
<feature type="domain" description="DUF7578" evidence="4">
    <location>
        <begin position="277"/>
        <end position="341"/>
    </location>
</feature>
<evidence type="ECO:0000256" key="1">
    <source>
        <dbReference type="SAM" id="Coils"/>
    </source>
</evidence>
<organism evidence="5 6">
    <name type="scientific">Trypanosoma cruzi</name>
    <dbReference type="NCBI Taxonomy" id="5693"/>
    <lineage>
        <taxon>Eukaryota</taxon>
        <taxon>Discoba</taxon>
        <taxon>Euglenozoa</taxon>
        <taxon>Kinetoplastea</taxon>
        <taxon>Metakinetoplastina</taxon>
        <taxon>Trypanosomatida</taxon>
        <taxon>Trypanosomatidae</taxon>
        <taxon>Trypanosoma</taxon>
        <taxon>Schizotrypanum</taxon>
    </lineage>
</organism>
<dbReference type="Pfam" id="PF24466">
    <property type="entry name" value="DUF7578"/>
    <property type="match status" value="2"/>
</dbReference>